<dbReference type="EMBL" id="CAKKNE010000001">
    <property type="protein sequence ID" value="CAH0365742.1"/>
    <property type="molecule type" value="Genomic_DNA"/>
</dbReference>
<feature type="compositionally biased region" description="Basic and acidic residues" evidence="1">
    <location>
        <begin position="156"/>
        <end position="196"/>
    </location>
</feature>
<dbReference type="AlphaFoldDB" id="A0A8J2S7A2"/>
<reference evidence="2" key="1">
    <citation type="submission" date="2021-11" db="EMBL/GenBank/DDBJ databases">
        <authorList>
            <consortium name="Genoscope - CEA"/>
            <person name="William W."/>
        </authorList>
    </citation>
    <scope>NUCLEOTIDE SEQUENCE</scope>
</reference>
<protein>
    <submittedName>
        <fullName evidence="2">Uncharacterized protein</fullName>
    </submittedName>
</protein>
<feature type="compositionally biased region" description="Basic residues" evidence="1">
    <location>
        <begin position="371"/>
        <end position="380"/>
    </location>
</feature>
<keyword evidence="3" id="KW-1185">Reference proteome</keyword>
<accession>A0A8J2S7A2</accession>
<name>A0A8J2S7A2_9STRA</name>
<evidence type="ECO:0000313" key="2">
    <source>
        <dbReference type="EMBL" id="CAH0365742.1"/>
    </source>
</evidence>
<evidence type="ECO:0000256" key="1">
    <source>
        <dbReference type="SAM" id="MobiDB-lite"/>
    </source>
</evidence>
<feature type="region of interest" description="Disordered" evidence="1">
    <location>
        <begin position="141"/>
        <end position="196"/>
    </location>
</feature>
<comment type="caution">
    <text evidence="2">The sequence shown here is derived from an EMBL/GenBank/DDBJ whole genome shotgun (WGS) entry which is preliminary data.</text>
</comment>
<feature type="compositionally biased region" description="Basic residues" evidence="1">
    <location>
        <begin position="354"/>
        <end position="363"/>
    </location>
</feature>
<dbReference type="Proteomes" id="UP000789595">
    <property type="component" value="Unassembled WGS sequence"/>
</dbReference>
<proteinExistence type="predicted"/>
<sequence length="380" mass="43421">MARLTPQGMLKRTERQIRRIGDYDGSIKPPKFDINNPTPYPYGRFRRGLAREGWTPATKTEWRAYFANHPEQTRIPLIRHTLRAHFAQGVSYGKDGSPLFTAEGAIDIFYKYKLVIAPWDLDWCGRSFWGMMDSEAKAKERQADAVRRAAQKKRDKAIERRASMKAGEDKKKKHQTHYDDHVSERADERARERGEPEPRYALRHKKLREWEGPKKLEECPDCGLLCLLVDFEHAKGGSHHGELRCSCCKRDNTVARADYDTANHAVYRATDRDMTAADHDALVELDLAFARPHEASAAALERRAWARRAALSARVPARERIMNAPTPQRRRRGVDRFDNAEDVAAIQHEASRNLARKAAKRKAPSGSAAKPAKRPARARK</sequence>
<gene>
    <name evidence="2" type="ORF">PECAL_1P21950</name>
</gene>
<evidence type="ECO:0000313" key="3">
    <source>
        <dbReference type="Proteomes" id="UP000789595"/>
    </source>
</evidence>
<feature type="region of interest" description="Disordered" evidence="1">
    <location>
        <begin position="350"/>
        <end position="380"/>
    </location>
</feature>
<organism evidence="2 3">
    <name type="scientific">Pelagomonas calceolata</name>
    <dbReference type="NCBI Taxonomy" id="35677"/>
    <lineage>
        <taxon>Eukaryota</taxon>
        <taxon>Sar</taxon>
        <taxon>Stramenopiles</taxon>
        <taxon>Ochrophyta</taxon>
        <taxon>Pelagophyceae</taxon>
        <taxon>Pelagomonadales</taxon>
        <taxon>Pelagomonadaceae</taxon>
        <taxon>Pelagomonas</taxon>
    </lineage>
</organism>